<dbReference type="EMBL" id="JAUHTR010000006">
    <property type="protein sequence ID" value="MDN4525325.1"/>
    <property type="molecule type" value="Genomic_DNA"/>
</dbReference>
<evidence type="ECO:0000313" key="2">
    <source>
        <dbReference type="Proteomes" id="UP001172721"/>
    </source>
</evidence>
<dbReference type="Proteomes" id="UP001172721">
    <property type="component" value="Unassembled WGS sequence"/>
</dbReference>
<dbReference type="RefSeq" id="WP_301166365.1">
    <property type="nucleotide sequence ID" value="NZ_JAUHTR010000006.1"/>
</dbReference>
<protein>
    <submittedName>
        <fullName evidence="1">Head-tail adaptor protein</fullName>
    </submittedName>
</protein>
<accession>A0ABT8HX12</accession>
<gene>
    <name evidence="1" type="ORF">QYB97_12600</name>
</gene>
<evidence type="ECO:0000313" key="1">
    <source>
        <dbReference type="EMBL" id="MDN4525325.1"/>
    </source>
</evidence>
<reference evidence="1" key="1">
    <citation type="submission" date="2023-07" db="EMBL/GenBank/DDBJ databases">
        <title>Fictibacillus sp. isolated from freshwater pond.</title>
        <authorList>
            <person name="Kirdat K."/>
            <person name="Bhat A."/>
            <person name="Mourya A."/>
            <person name="Yadav A."/>
        </authorList>
    </citation>
    <scope>NUCLEOTIDE SEQUENCE</scope>
    <source>
        <strain evidence="1">NE201</strain>
    </source>
</reference>
<organism evidence="1 2">
    <name type="scientific">Fictibacillus fluitans</name>
    <dbReference type="NCBI Taxonomy" id="3058422"/>
    <lineage>
        <taxon>Bacteria</taxon>
        <taxon>Bacillati</taxon>
        <taxon>Bacillota</taxon>
        <taxon>Bacilli</taxon>
        <taxon>Bacillales</taxon>
        <taxon>Fictibacillaceae</taxon>
        <taxon>Fictibacillus</taxon>
    </lineage>
</organism>
<name>A0ABT8HX12_9BACL</name>
<keyword evidence="2" id="KW-1185">Reference proteome</keyword>
<dbReference type="InterPro" id="IPR008767">
    <property type="entry name" value="Phage_SPP1_head-tail_adaptor"/>
</dbReference>
<sequence>MQPFKYKPPRVSTGELRTPIIFYKYQPNDGPEPGEAEKEELYRCWAKVDQVWLRDLELAKSNGTLSDVTLTIRDPMGDFKPSNKHYLSIDDAFYKDKRYNIKAVQPDLQSRGYINIIAGLTE</sequence>
<proteinExistence type="predicted"/>
<dbReference type="Pfam" id="PF05521">
    <property type="entry name" value="Phage_HCP"/>
    <property type="match status" value="1"/>
</dbReference>
<comment type="caution">
    <text evidence="1">The sequence shown here is derived from an EMBL/GenBank/DDBJ whole genome shotgun (WGS) entry which is preliminary data.</text>
</comment>